<evidence type="ECO:0000256" key="5">
    <source>
        <dbReference type="ARBA" id="ARBA00023237"/>
    </source>
</evidence>
<dbReference type="PROSITE" id="PS51257">
    <property type="entry name" value="PROKAR_LIPOPROTEIN"/>
    <property type="match status" value="1"/>
</dbReference>
<comment type="subcellular location">
    <subcellularLocation>
        <location evidence="1">Cell outer membrane</location>
    </subcellularLocation>
</comment>
<evidence type="ECO:0000259" key="6">
    <source>
        <dbReference type="Pfam" id="PF07980"/>
    </source>
</evidence>
<dbReference type="Pfam" id="PF07980">
    <property type="entry name" value="SusD_RagB"/>
    <property type="match status" value="1"/>
</dbReference>
<evidence type="ECO:0000256" key="2">
    <source>
        <dbReference type="ARBA" id="ARBA00006275"/>
    </source>
</evidence>
<sequence>MKYIFVKSLVVSLLIICGCTKNLDLAPQDTISDATFWRTADEFKLAANNLYLSLPVFNRDDLESDIAFEVPNAISNGTYQLTETASSWNTPYIYIRRCNNIIGKAAQLEKGADASIPQYVAEARFFRAFNYWQLFRMYGGVPIVDEVLDIASDALYSTRADRKTTVDFIINDLQEAANNLPEQKNLAASDNGRITKGAALALLARVALFEGTWGKSRGNTSATQYLDQAIENAKLVMESNQYSLFSAKGKDSYRYLFIEEGDDASENILARRYQRDIVSHGYPFSIDRTCYLPTKKLADMYLCSDGLPITKSTMFEGYGSMRAEYQNRDPRMTMTMVIPENKILRPFHPIEPVANYPFYPQKNGNTGYITYKYMSESAFGNNAGDNGQSHDYDHRLIRYAEVLLIYAEALFEKNGEISDADLDKSINLIRARVSMPSVTNAFIENNNLNMREEIRRERSIELALEGFRYDDLRRWKTAETELPNAIKGINIKISAWQVPTLPGGIRNPYSDETWQKNTDENGFIICENADARTFDPNRHYLRPLPTREILINPSLQQNPGW</sequence>
<evidence type="ECO:0000259" key="7">
    <source>
        <dbReference type="Pfam" id="PF14322"/>
    </source>
</evidence>
<dbReference type="Gene3D" id="1.25.40.390">
    <property type="match status" value="1"/>
</dbReference>
<dbReference type="EMBL" id="QGDT01000013">
    <property type="protein sequence ID" value="PWJ55545.1"/>
    <property type="molecule type" value="Genomic_DNA"/>
</dbReference>
<comment type="caution">
    <text evidence="8">The sequence shown here is derived from an EMBL/GenBank/DDBJ whole genome shotgun (WGS) entry which is preliminary data.</text>
</comment>
<dbReference type="OrthoDB" id="5694214at2"/>
<accession>A0A316ACR2</accession>
<comment type="similarity">
    <text evidence="2">Belongs to the SusD family.</text>
</comment>
<evidence type="ECO:0000256" key="1">
    <source>
        <dbReference type="ARBA" id="ARBA00004442"/>
    </source>
</evidence>
<keyword evidence="3" id="KW-0732">Signal</keyword>
<dbReference type="InterPro" id="IPR033985">
    <property type="entry name" value="SusD-like_N"/>
</dbReference>
<dbReference type="InterPro" id="IPR011990">
    <property type="entry name" value="TPR-like_helical_dom_sf"/>
</dbReference>
<keyword evidence="9" id="KW-1185">Reference proteome</keyword>
<evidence type="ECO:0000256" key="4">
    <source>
        <dbReference type="ARBA" id="ARBA00023136"/>
    </source>
</evidence>
<evidence type="ECO:0000256" key="3">
    <source>
        <dbReference type="ARBA" id="ARBA00022729"/>
    </source>
</evidence>
<name>A0A316ACR2_9BACT</name>
<keyword evidence="4" id="KW-0472">Membrane</keyword>
<dbReference type="AlphaFoldDB" id="A0A316ACR2"/>
<protein>
    <submittedName>
        <fullName evidence="8">Putative outer membrane starch-binding protein</fullName>
    </submittedName>
</protein>
<dbReference type="RefSeq" id="WP_109676975.1">
    <property type="nucleotide sequence ID" value="NZ_QGDT01000013.1"/>
</dbReference>
<organism evidence="8 9">
    <name type="scientific">Dyadobacter jejuensis</name>
    <dbReference type="NCBI Taxonomy" id="1082580"/>
    <lineage>
        <taxon>Bacteria</taxon>
        <taxon>Pseudomonadati</taxon>
        <taxon>Bacteroidota</taxon>
        <taxon>Cytophagia</taxon>
        <taxon>Cytophagales</taxon>
        <taxon>Spirosomataceae</taxon>
        <taxon>Dyadobacter</taxon>
    </lineage>
</organism>
<dbReference type="SUPFAM" id="SSF48452">
    <property type="entry name" value="TPR-like"/>
    <property type="match status" value="1"/>
</dbReference>
<dbReference type="Pfam" id="PF14322">
    <property type="entry name" value="SusD-like_3"/>
    <property type="match status" value="1"/>
</dbReference>
<feature type="domain" description="SusD-like N-terminal" evidence="7">
    <location>
        <begin position="83"/>
        <end position="208"/>
    </location>
</feature>
<dbReference type="InterPro" id="IPR012944">
    <property type="entry name" value="SusD_RagB_dom"/>
</dbReference>
<gene>
    <name evidence="8" type="ORF">CLV98_11321</name>
</gene>
<evidence type="ECO:0000313" key="9">
    <source>
        <dbReference type="Proteomes" id="UP000245880"/>
    </source>
</evidence>
<feature type="domain" description="RagB/SusD" evidence="6">
    <location>
        <begin position="290"/>
        <end position="561"/>
    </location>
</feature>
<evidence type="ECO:0000313" key="8">
    <source>
        <dbReference type="EMBL" id="PWJ55545.1"/>
    </source>
</evidence>
<reference evidence="8 9" key="1">
    <citation type="submission" date="2018-03" db="EMBL/GenBank/DDBJ databases">
        <title>Genomic Encyclopedia of Archaeal and Bacterial Type Strains, Phase II (KMG-II): from individual species to whole genera.</title>
        <authorList>
            <person name="Goeker M."/>
        </authorList>
    </citation>
    <scope>NUCLEOTIDE SEQUENCE [LARGE SCALE GENOMIC DNA]</scope>
    <source>
        <strain evidence="8 9">DSM 100346</strain>
    </source>
</reference>
<keyword evidence="5" id="KW-0998">Cell outer membrane</keyword>
<dbReference type="Proteomes" id="UP000245880">
    <property type="component" value="Unassembled WGS sequence"/>
</dbReference>
<proteinExistence type="inferred from homology"/>
<dbReference type="GO" id="GO:0009279">
    <property type="term" value="C:cell outer membrane"/>
    <property type="evidence" value="ECO:0007669"/>
    <property type="project" value="UniProtKB-SubCell"/>
</dbReference>